<dbReference type="PIRSF" id="PIRSF000525">
    <property type="entry name" value="SerC"/>
    <property type="match status" value="1"/>
</dbReference>
<dbReference type="InterPro" id="IPR015424">
    <property type="entry name" value="PyrdxlP-dep_Trfase"/>
</dbReference>
<evidence type="ECO:0000259" key="12">
    <source>
        <dbReference type="Pfam" id="PF00266"/>
    </source>
</evidence>
<dbReference type="InterPro" id="IPR015422">
    <property type="entry name" value="PyrdxlP-dep_Trfase_small"/>
</dbReference>
<name>A0A1I0T695_9BACL</name>
<evidence type="ECO:0000256" key="10">
    <source>
        <dbReference type="ARBA" id="ARBA00049007"/>
    </source>
</evidence>
<keyword evidence="4 11" id="KW-0032">Aminotransferase</keyword>
<comment type="subunit">
    <text evidence="11">Homodimer.</text>
</comment>
<dbReference type="OrthoDB" id="9809412at2"/>
<evidence type="ECO:0000256" key="4">
    <source>
        <dbReference type="ARBA" id="ARBA00022576"/>
    </source>
</evidence>
<feature type="binding site" evidence="11">
    <location>
        <position position="192"/>
    </location>
    <ligand>
        <name>pyridoxal 5'-phosphate</name>
        <dbReference type="ChEBI" id="CHEBI:597326"/>
    </ligand>
</feature>
<dbReference type="GO" id="GO:0004648">
    <property type="term" value="F:O-phospho-L-serine:2-oxoglutarate aminotransferase activity"/>
    <property type="evidence" value="ECO:0007669"/>
    <property type="project" value="UniProtKB-UniRule"/>
</dbReference>
<keyword evidence="14" id="KW-1185">Reference proteome</keyword>
<feature type="binding site" evidence="11">
    <location>
        <position position="42"/>
    </location>
    <ligand>
        <name>L-glutamate</name>
        <dbReference type="ChEBI" id="CHEBI:29985"/>
    </ligand>
</feature>
<comment type="catalytic activity">
    <reaction evidence="10 11">
        <text>O-phospho-L-serine + 2-oxoglutarate = 3-phosphooxypyruvate + L-glutamate</text>
        <dbReference type="Rhea" id="RHEA:14329"/>
        <dbReference type="ChEBI" id="CHEBI:16810"/>
        <dbReference type="ChEBI" id="CHEBI:18110"/>
        <dbReference type="ChEBI" id="CHEBI:29985"/>
        <dbReference type="ChEBI" id="CHEBI:57524"/>
        <dbReference type="EC" id="2.6.1.52"/>
    </reaction>
</comment>
<dbReference type="EMBL" id="FOJQ01000015">
    <property type="protein sequence ID" value="SFA47308.1"/>
    <property type="molecule type" value="Genomic_DNA"/>
</dbReference>
<dbReference type="FunFam" id="3.40.640.10:FF:000010">
    <property type="entry name" value="Phosphoserine aminotransferase"/>
    <property type="match status" value="1"/>
</dbReference>
<dbReference type="Gene3D" id="3.40.640.10">
    <property type="entry name" value="Type I PLP-dependent aspartate aminotransferase-like (Major domain)"/>
    <property type="match status" value="1"/>
</dbReference>
<gene>
    <name evidence="11" type="primary">serC</name>
    <name evidence="13" type="ORF">SAMN05216169_101527</name>
</gene>
<keyword evidence="7 11" id="KW-0663">Pyridoxal phosphate</keyword>
<proteinExistence type="inferred from homology"/>
<comment type="similarity">
    <text evidence="3 11">Belongs to the class-V pyridoxal-phosphate-dependent aminotransferase family. SerC subfamily.</text>
</comment>
<evidence type="ECO:0000256" key="2">
    <source>
        <dbReference type="ARBA" id="ARBA00005099"/>
    </source>
</evidence>
<sequence length="358" mass="40201">MKRTYNFNAGPSALPLAVLERAQKELLNFQQTGMSVMELSHRSKEYDAVHERAEMLLRKLMNIPNTHDVLFLQGGASLQFSMVPMNLLKEGEVGNYVLTDSWSDKAMKEAEKVGATHVAASSKKEKYTYIPTNIELSERPAYLHITSNNTIAGTQWREFPNVSVDLIADMSSDILSRDIDVSRFALIYAGAQKNLGPSGVTVVIIRKDLLQKGDDRLPTMLNYRTYSESRSLYNTPPTFAIYMLSLVLEWVEEQGGVQALEKKNEEKAAMLYRCIDESDGFYKGHAEKESRSHMNVTFTLPTEHLTKAFLAQAKESGFIGLAGHRSVGGCRASIYNAVDIEACEALVQFMETFRKNIF</sequence>
<evidence type="ECO:0000256" key="3">
    <source>
        <dbReference type="ARBA" id="ARBA00006904"/>
    </source>
</evidence>
<comment type="function">
    <text evidence="1 11">Catalyzes the reversible conversion of 3-phosphohydroxypyruvate to phosphoserine and of 3-hydroxy-2-oxo-4-phosphonooxybutanoate to phosphohydroxythreonine.</text>
</comment>
<reference evidence="14" key="1">
    <citation type="submission" date="2016-10" db="EMBL/GenBank/DDBJ databases">
        <authorList>
            <person name="Varghese N."/>
            <person name="Submissions S."/>
        </authorList>
    </citation>
    <scope>NUCLEOTIDE SEQUENCE [LARGE SCALE GENOMIC DNA]</scope>
    <source>
        <strain evidence="14">K1</strain>
    </source>
</reference>
<dbReference type="NCBIfam" id="NF003764">
    <property type="entry name" value="PRK05355.1"/>
    <property type="match status" value="1"/>
</dbReference>
<dbReference type="PANTHER" id="PTHR43247">
    <property type="entry name" value="PHOSPHOSERINE AMINOTRANSFERASE"/>
    <property type="match status" value="1"/>
</dbReference>
<feature type="binding site" evidence="11">
    <location>
        <begin position="234"/>
        <end position="235"/>
    </location>
    <ligand>
        <name>pyridoxal 5'-phosphate</name>
        <dbReference type="ChEBI" id="CHEBI:597326"/>
    </ligand>
</feature>
<dbReference type="AlphaFoldDB" id="A0A1I0T695"/>
<evidence type="ECO:0000313" key="14">
    <source>
        <dbReference type="Proteomes" id="UP000198979"/>
    </source>
</evidence>
<dbReference type="SUPFAM" id="SSF53383">
    <property type="entry name" value="PLP-dependent transferases"/>
    <property type="match status" value="1"/>
</dbReference>
<feature type="modified residue" description="N6-(pyridoxal phosphate)lysine" evidence="11">
    <location>
        <position position="193"/>
    </location>
</feature>
<organism evidence="13 14">
    <name type="scientific">Anoxybacillus pushchinoensis</name>
    <dbReference type="NCBI Taxonomy" id="150248"/>
    <lineage>
        <taxon>Bacteria</taxon>
        <taxon>Bacillati</taxon>
        <taxon>Bacillota</taxon>
        <taxon>Bacilli</taxon>
        <taxon>Bacillales</taxon>
        <taxon>Anoxybacillaceae</taxon>
        <taxon>Anoxybacillus</taxon>
    </lineage>
</organism>
<dbReference type="EC" id="2.6.1.52" evidence="11"/>
<protein>
    <recommendedName>
        <fullName evidence="11">Phosphoserine aminotransferase</fullName>
        <ecNumber evidence="11">2.6.1.52</ecNumber>
    </recommendedName>
    <alternativeName>
        <fullName evidence="11">Phosphohydroxythreonine aminotransferase</fullName>
        <shortName evidence="11">PSAT</shortName>
    </alternativeName>
</protein>
<evidence type="ECO:0000313" key="13">
    <source>
        <dbReference type="EMBL" id="SFA47308.1"/>
    </source>
</evidence>
<dbReference type="CDD" id="cd00611">
    <property type="entry name" value="PSAT_like"/>
    <property type="match status" value="1"/>
</dbReference>
<dbReference type="GO" id="GO:0005737">
    <property type="term" value="C:cytoplasm"/>
    <property type="evidence" value="ECO:0007669"/>
    <property type="project" value="UniProtKB-SubCell"/>
</dbReference>
<dbReference type="InterPro" id="IPR022278">
    <property type="entry name" value="Pser_aminoTfrase"/>
</dbReference>
<dbReference type="HAMAP" id="MF_00160">
    <property type="entry name" value="SerC_aminotrans_5"/>
    <property type="match status" value="1"/>
</dbReference>
<comment type="pathway">
    <text evidence="2 11">Amino-acid biosynthesis; L-serine biosynthesis; L-serine from 3-phospho-D-glycerate: step 2/3.</text>
</comment>
<feature type="domain" description="Aminotransferase class V" evidence="12">
    <location>
        <begin position="4"/>
        <end position="345"/>
    </location>
</feature>
<dbReference type="STRING" id="150248.SAMN05216169_101527"/>
<evidence type="ECO:0000256" key="11">
    <source>
        <dbReference type="HAMAP-Rule" id="MF_00160"/>
    </source>
</evidence>
<keyword evidence="6 11" id="KW-0808">Transferase</keyword>
<evidence type="ECO:0000256" key="1">
    <source>
        <dbReference type="ARBA" id="ARBA00003483"/>
    </source>
</evidence>
<dbReference type="RefSeq" id="WP_091701992.1">
    <property type="nucleotide sequence ID" value="NZ_FOJQ01000015.1"/>
</dbReference>
<accession>A0A1I0T695</accession>
<dbReference type="GO" id="GO:0006564">
    <property type="term" value="P:L-serine biosynthetic process"/>
    <property type="evidence" value="ECO:0007669"/>
    <property type="project" value="UniProtKB-UniRule"/>
</dbReference>
<evidence type="ECO:0000256" key="9">
    <source>
        <dbReference type="ARBA" id="ARBA00047630"/>
    </source>
</evidence>
<comment type="cofactor">
    <cofactor evidence="11">
        <name>pyridoxal 5'-phosphate</name>
        <dbReference type="ChEBI" id="CHEBI:597326"/>
    </cofactor>
    <text evidence="11">Binds 1 pyridoxal phosphate per subunit.</text>
</comment>
<dbReference type="Proteomes" id="UP000198979">
    <property type="component" value="Unassembled WGS sequence"/>
</dbReference>
<dbReference type="PANTHER" id="PTHR43247:SF1">
    <property type="entry name" value="PHOSPHOSERINE AMINOTRANSFERASE"/>
    <property type="match status" value="1"/>
</dbReference>
<feature type="binding site" evidence="11">
    <location>
        <begin position="76"/>
        <end position="77"/>
    </location>
    <ligand>
        <name>pyridoxal 5'-phosphate</name>
        <dbReference type="ChEBI" id="CHEBI:597326"/>
    </ligand>
</feature>
<evidence type="ECO:0000256" key="5">
    <source>
        <dbReference type="ARBA" id="ARBA00022605"/>
    </source>
</evidence>
<keyword evidence="8 11" id="KW-0718">Serine biosynthesis</keyword>
<evidence type="ECO:0000256" key="8">
    <source>
        <dbReference type="ARBA" id="ARBA00023299"/>
    </source>
</evidence>
<dbReference type="InterPro" id="IPR000192">
    <property type="entry name" value="Aminotrans_V_dom"/>
</dbReference>
<dbReference type="Pfam" id="PF00266">
    <property type="entry name" value="Aminotran_5"/>
    <property type="match status" value="1"/>
</dbReference>
<feature type="binding site" evidence="11">
    <location>
        <position position="150"/>
    </location>
    <ligand>
        <name>pyridoxal 5'-phosphate</name>
        <dbReference type="ChEBI" id="CHEBI:597326"/>
    </ligand>
</feature>
<comment type="caution">
    <text evidence="11">Lacks conserved residue(s) required for the propagation of feature annotation.</text>
</comment>
<feature type="binding site" evidence="11">
    <location>
        <position position="169"/>
    </location>
    <ligand>
        <name>pyridoxal 5'-phosphate</name>
        <dbReference type="ChEBI" id="CHEBI:597326"/>
    </ligand>
</feature>
<evidence type="ECO:0000256" key="6">
    <source>
        <dbReference type="ARBA" id="ARBA00022679"/>
    </source>
</evidence>
<evidence type="ECO:0000256" key="7">
    <source>
        <dbReference type="ARBA" id="ARBA00022898"/>
    </source>
</evidence>
<dbReference type="NCBIfam" id="TIGR01364">
    <property type="entry name" value="serC_1"/>
    <property type="match status" value="1"/>
</dbReference>
<dbReference type="UniPathway" id="UPA00135">
    <property type="reaction ID" value="UER00197"/>
</dbReference>
<keyword evidence="11" id="KW-0963">Cytoplasm</keyword>
<comment type="catalytic activity">
    <reaction evidence="9 11">
        <text>4-(phosphooxy)-L-threonine + 2-oxoglutarate = (R)-3-hydroxy-2-oxo-4-phosphooxybutanoate + L-glutamate</text>
        <dbReference type="Rhea" id="RHEA:16573"/>
        <dbReference type="ChEBI" id="CHEBI:16810"/>
        <dbReference type="ChEBI" id="CHEBI:29985"/>
        <dbReference type="ChEBI" id="CHEBI:58452"/>
        <dbReference type="ChEBI" id="CHEBI:58538"/>
        <dbReference type="EC" id="2.6.1.52"/>
    </reaction>
</comment>
<dbReference type="GO" id="GO:0030170">
    <property type="term" value="F:pyridoxal phosphate binding"/>
    <property type="evidence" value="ECO:0007669"/>
    <property type="project" value="UniProtKB-UniRule"/>
</dbReference>
<dbReference type="FunFam" id="3.90.1150.10:FF:000006">
    <property type="entry name" value="Phosphoserine aminotransferase"/>
    <property type="match status" value="1"/>
</dbReference>
<dbReference type="InterPro" id="IPR015421">
    <property type="entry name" value="PyrdxlP-dep_Trfase_major"/>
</dbReference>
<comment type="subcellular location">
    <subcellularLocation>
        <location evidence="11">Cytoplasm</location>
    </subcellularLocation>
</comment>
<dbReference type="Gene3D" id="3.90.1150.10">
    <property type="entry name" value="Aspartate Aminotransferase, domain 1"/>
    <property type="match status" value="1"/>
</dbReference>
<feature type="binding site" evidence="11">
    <location>
        <position position="102"/>
    </location>
    <ligand>
        <name>pyridoxal 5'-phosphate</name>
        <dbReference type="ChEBI" id="CHEBI:597326"/>
    </ligand>
</feature>
<keyword evidence="5 11" id="KW-0028">Amino-acid biosynthesis</keyword>